<evidence type="ECO:0000256" key="1">
    <source>
        <dbReference type="ARBA" id="ARBA00022737"/>
    </source>
</evidence>
<dbReference type="PRINTS" id="PR01415">
    <property type="entry name" value="ANKYRIN"/>
</dbReference>
<evidence type="ECO:0000256" key="2">
    <source>
        <dbReference type="ARBA" id="ARBA00023043"/>
    </source>
</evidence>
<dbReference type="InterPro" id="IPR002110">
    <property type="entry name" value="Ankyrin_rpt"/>
</dbReference>
<protein>
    <recommendedName>
        <fullName evidence="6">Ankyrin</fullName>
    </recommendedName>
</protein>
<dbReference type="InterPro" id="IPR036770">
    <property type="entry name" value="Ankyrin_rpt-contain_sf"/>
</dbReference>
<reference evidence="4" key="1">
    <citation type="submission" date="2022-11" db="EMBL/GenBank/DDBJ databases">
        <title>Chromosomal genome sequence assembly and mating type (MAT) locus characterization of the leprose asexual lichenized fungus Lepraria neglecta (Nyl.) Erichsen.</title>
        <authorList>
            <person name="Allen J.L."/>
            <person name="Pfeffer B."/>
        </authorList>
    </citation>
    <scope>NUCLEOTIDE SEQUENCE</scope>
    <source>
        <strain evidence="4">Allen 5258</strain>
    </source>
</reference>
<keyword evidence="2" id="KW-0040">ANK repeat</keyword>
<comment type="caution">
    <text evidence="4">The sequence shown here is derived from an EMBL/GenBank/DDBJ whole genome shotgun (WGS) entry which is preliminary data.</text>
</comment>
<feature type="region of interest" description="Disordered" evidence="3">
    <location>
        <begin position="181"/>
        <end position="201"/>
    </location>
</feature>
<dbReference type="AlphaFoldDB" id="A0AAD9ZG52"/>
<evidence type="ECO:0000313" key="5">
    <source>
        <dbReference type="Proteomes" id="UP001276659"/>
    </source>
</evidence>
<gene>
    <name evidence="4" type="ORF">OEA41_007326</name>
</gene>
<keyword evidence="5" id="KW-1185">Reference proteome</keyword>
<sequence>MSDEVLFSPLSTSNGARSFPHLICPVLTIWKGASPRELLLEASRRNNTSLLTELLSSLSSPEKTAHLLNTATDGVGNYCLHIAASYGSYEVLDTLLDQEGLEVDPIDRLEKDTPLHKAVRFINGLSKEEWEAGASIAELLLDAGADPRIRNKAKLKAFELVDPRNTELRETLQKAEFAMMAGDDVVDDEDEGPTGSASDSE</sequence>
<evidence type="ECO:0008006" key="6">
    <source>
        <dbReference type="Google" id="ProtNLM"/>
    </source>
</evidence>
<dbReference type="Gene3D" id="1.25.40.20">
    <property type="entry name" value="Ankyrin repeat-containing domain"/>
    <property type="match status" value="1"/>
</dbReference>
<dbReference type="EMBL" id="JASNWA010000004">
    <property type="protein sequence ID" value="KAK3176004.1"/>
    <property type="molecule type" value="Genomic_DNA"/>
</dbReference>
<organism evidence="4 5">
    <name type="scientific">Lepraria neglecta</name>
    <dbReference type="NCBI Taxonomy" id="209136"/>
    <lineage>
        <taxon>Eukaryota</taxon>
        <taxon>Fungi</taxon>
        <taxon>Dikarya</taxon>
        <taxon>Ascomycota</taxon>
        <taxon>Pezizomycotina</taxon>
        <taxon>Lecanoromycetes</taxon>
        <taxon>OSLEUM clade</taxon>
        <taxon>Lecanoromycetidae</taxon>
        <taxon>Lecanorales</taxon>
        <taxon>Lecanorineae</taxon>
        <taxon>Stereocaulaceae</taxon>
        <taxon>Lepraria</taxon>
    </lineage>
</organism>
<evidence type="ECO:0000256" key="3">
    <source>
        <dbReference type="SAM" id="MobiDB-lite"/>
    </source>
</evidence>
<keyword evidence="1" id="KW-0677">Repeat</keyword>
<evidence type="ECO:0000313" key="4">
    <source>
        <dbReference type="EMBL" id="KAK3176004.1"/>
    </source>
</evidence>
<accession>A0AAD9ZG52</accession>
<dbReference type="SMART" id="SM00248">
    <property type="entry name" value="ANK"/>
    <property type="match status" value="2"/>
</dbReference>
<dbReference type="Pfam" id="PF12796">
    <property type="entry name" value="Ank_2"/>
    <property type="match status" value="1"/>
</dbReference>
<proteinExistence type="predicted"/>
<dbReference type="PANTHER" id="PTHR24178">
    <property type="entry name" value="MOLTING PROTEIN MLT-4"/>
    <property type="match status" value="1"/>
</dbReference>
<dbReference type="SUPFAM" id="SSF48403">
    <property type="entry name" value="Ankyrin repeat"/>
    <property type="match status" value="1"/>
</dbReference>
<dbReference type="Proteomes" id="UP001276659">
    <property type="component" value="Unassembled WGS sequence"/>
</dbReference>
<name>A0AAD9ZG52_9LECA</name>